<proteinExistence type="predicted"/>
<sequence>MSHSLGIQGPRKALSWERGTTNFESKDTTRTPNPPRQMQGQEHPFHIVLAVAGLTIDLIDSTIEPVALADSYISSPRSRCSRASSHGSISLSILRQQRSPGVRERDREEDSAVPYDDRDPPVTYEAREASEQANRVDPALLF</sequence>
<protein>
    <submittedName>
        <fullName evidence="2">Uncharacterized protein</fullName>
    </submittedName>
</protein>
<reference evidence="2" key="1">
    <citation type="submission" date="2022-12" db="EMBL/GenBank/DDBJ databases">
        <title>Chromosome-Level Genome Assembly of Japanese Cedar (Cryptomeriajaponica D. Don).</title>
        <authorList>
            <person name="Fujino T."/>
            <person name="Yamaguchi K."/>
            <person name="Yokoyama T."/>
            <person name="Hamanaka T."/>
            <person name="Harazono Y."/>
            <person name="Kamada H."/>
            <person name="Kobayashi W."/>
            <person name="Ujino-Ihara T."/>
            <person name="Uchiyama K."/>
            <person name="Matsumoto A."/>
            <person name="Izuno A."/>
            <person name="Tsumura Y."/>
            <person name="Toyoda A."/>
            <person name="Shigenobu S."/>
            <person name="Moriguchi Y."/>
            <person name="Ueno S."/>
            <person name="Kasahara M."/>
        </authorList>
    </citation>
    <scope>NUCLEOTIDE SEQUENCE</scope>
</reference>
<feature type="region of interest" description="Disordered" evidence="1">
    <location>
        <begin position="1"/>
        <end position="41"/>
    </location>
</feature>
<evidence type="ECO:0000313" key="3">
    <source>
        <dbReference type="Proteomes" id="UP001234787"/>
    </source>
</evidence>
<accession>A0AAD3RS24</accession>
<feature type="compositionally biased region" description="Polar residues" evidence="1">
    <location>
        <begin position="86"/>
        <end position="99"/>
    </location>
</feature>
<feature type="compositionally biased region" description="Low complexity" evidence="1">
    <location>
        <begin position="74"/>
        <end position="85"/>
    </location>
</feature>
<feature type="region of interest" description="Disordered" evidence="1">
    <location>
        <begin position="73"/>
        <end position="142"/>
    </location>
</feature>
<evidence type="ECO:0000256" key="1">
    <source>
        <dbReference type="SAM" id="MobiDB-lite"/>
    </source>
</evidence>
<comment type="caution">
    <text evidence="2">The sequence shown here is derived from an EMBL/GenBank/DDBJ whole genome shotgun (WGS) entry which is preliminary data.</text>
</comment>
<name>A0AAD3RS24_CRYJA</name>
<keyword evidence="3" id="KW-1185">Reference proteome</keyword>
<dbReference type="Proteomes" id="UP001234787">
    <property type="component" value="Unassembled WGS sequence"/>
</dbReference>
<dbReference type="AlphaFoldDB" id="A0AAD3RS24"/>
<gene>
    <name evidence="2" type="ORF">SUGI_1501350</name>
</gene>
<feature type="compositionally biased region" description="Basic and acidic residues" evidence="1">
    <location>
        <begin position="101"/>
        <end position="130"/>
    </location>
</feature>
<organism evidence="2 3">
    <name type="scientific">Cryptomeria japonica</name>
    <name type="common">Japanese cedar</name>
    <name type="synonym">Cupressus japonica</name>
    <dbReference type="NCBI Taxonomy" id="3369"/>
    <lineage>
        <taxon>Eukaryota</taxon>
        <taxon>Viridiplantae</taxon>
        <taxon>Streptophyta</taxon>
        <taxon>Embryophyta</taxon>
        <taxon>Tracheophyta</taxon>
        <taxon>Spermatophyta</taxon>
        <taxon>Pinopsida</taxon>
        <taxon>Pinidae</taxon>
        <taxon>Conifers II</taxon>
        <taxon>Cupressales</taxon>
        <taxon>Cupressaceae</taxon>
        <taxon>Cryptomeria</taxon>
    </lineage>
</organism>
<evidence type="ECO:0000313" key="2">
    <source>
        <dbReference type="EMBL" id="GLJ59288.1"/>
    </source>
</evidence>
<dbReference type="EMBL" id="BSEH01000805">
    <property type="protein sequence ID" value="GLJ59288.1"/>
    <property type="molecule type" value="Genomic_DNA"/>
</dbReference>